<evidence type="ECO:0000313" key="10">
    <source>
        <dbReference type="Proteomes" id="UP000095280"/>
    </source>
</evidence>
<keyword evidence="5 8" id="KW-0472">Membrane</keyword>
<evidence type="ECO:0000256" key="2">
    <source>
        <dbReference type="ARBA" id="ARBA00022692"/>
    </source>
</evidence>
<dbReference type="GO" id="GO:0005886">
    <property type="term" value="C:plasma membrane"/>
    <property type="evidence" value="ECO:0007669"/>
    <property type="project" value="TreeGrafter"/>
</dbReference>
<feature type="domain" description="WSC" evidence="9">
    <location>
        <begin position="85"/>
        <end position="194"/>
    </location>
</feature>
<dbReference type="SMART" id="SM00321">
    <property type="entry name" value="WSC"/>
    <property type="match status" value="1"/>
</dbReference>
<proteinExistence type="predicted"/>
<evidence type="ECO:0000256" key="4">
    <source>
        <dbReference type="ARBA" id="ARBA00022989"/>
    </source>
</evidence>
<feature type="compositionally biased region" description="Low complexity" evidence="7">
    <location>
        <begin position="1"/>
        <end position="15"/>
    </location>
</feature>
<keyword evidence="3" id="KW-0732">Signal</keyword>
<dbReference type="Pfam" id="PF01822">
    <property type="entry name" value="WSC"/>
    <property type="match status" value="1"/>
</dbReference>
<name>A0A1I8J785_9PLAT</name>
<keyword evidence="4 8" id="KW-1133">Transmembrane helix</keyword>
<evidence type="ECO:0000259" key="9">
    <source>
        <dbReference type="PROSITE" id="PS51212"/>
    </source>
</evidence>
<dbReference type="WBParaSite" id="maker-uti_cns_0046089-snap-gene-0.5-mRNA-1">
    <property type="protein sequence ID" value="maker-uti_cns_0046089-snap-gene-0.5-mRNA-1"/>
    <property type="gene ID" value="maker-uti_cns_0046089-snap-gene-0.5"/>
</dbReference>
<keyword evidence="10" id="KW-1185">Reference proteome</keyword>
<accession>A0A1I8J785</accession>
<dbReference type="PANTHER" id="PTHR24269">
    <property type="entry name" value="KREMEN PROTEIN"/>
    <property type="match status" value="1"/>
</dbReference>
<evidence type="ECO:0000256" key="6">
    <source>
        <dbReference type="ARBA" id="ARBA00023180"/>
    </source>
</evidence>
<dbReference type="PANTHER" id="PTHR24269:SF16">
    <property type="entry name" value="PROTEIN SLG1"/>
    <property type="match status" value="1"/>
</dbReference>
<evidence type="ECO:0000256" key="7">
    <source>
        <dbReference type="SAM" id="MobiDB-lite"/>
    </source>
</evidence>
<dbReference type="PROSITE" id="PS51212">
    <property type="entry name" value="WSC"/>
    <property type="match status" value="1"/>
</dbReference>
<comment type="subcellular location">
    <subcellularLocation>
        <location evidence="1">Membrane</location>
        <topology evidence="1">Single-pass membrane protein</topology>
    </subcellularLocation>
</comment>
<dbReference type="InterPro" id="IPR002889">
    <property type="entry name" value="WSC_carb-bd"/>
</dbReference>
<keyword evidence="6" id="KW-0325">Glycoprotein</keyword>
<evidence type="ECO:0000256" key="3">
    <source>
        <dbReference type="ARBA" id="ARBA00022729"/>
    </source>
</evidence>
<evidence type="ECO:0000313" key="11">
    <source>
        <dbReference type="WBParaSite" id="maker-uti_cns_0046089-snap-gene-0.5-mRNA-1"/>
    </source>
</evidence>
<evidence type="ECO:0000256" key="8">
    <source>
        <dbReference type="SAM" id="Phobius"/>
    </source>
</evidence>
<keyword evidence="2 8" id="KW-0812">Transmembrane</keyword>
<dbReference type="AlphaFoldDB" id="A0A1I8J785"/>
<feature type="region of interest" description="Disordered" evidence="7">
    <location>
        <begin position="1"/>
        <end position="25"/>
    </location>
</feature>
<sequence length="274" mass="30138">SSDSSGSTGSTLRSRATIATPATPNDELGSCIKPTVLQQARGTKATSKSHLRKRLSTAALTMQTLSILALILCCCIALGHSLGAEFGHLGCFVNAETRDVNGLDGWTTIGPYSVTWDKGWTVLDWSRMTLELCSEICTYEKFRYFAVQYSGGYFCGNSYGRFGRAADSDCNMACAGNSAQMCGGTSRNSVYRQVYNRSDSKHFILADRDYVNVTSTSGPFYRTEQPVRSLIECVYRCVTDCQAVLFHLDACHLLRFPILPHELKDVAGMFVTRM</sequence>
<evidence type="ECO:0000256" key="1">
    <source>
        <dbReference type="ARBA" id="ARBA00004167"/>
    </source>
</evidence>
<dbReference type="Proteomes" id="UP000095280">
    <property type="component" value="Unplaced"/>
</dbReference>
<evidence type="ECO:0000256" key="5">
    <source>
        <dbReference type="ARBA" id="ARBA00023136"/>
    </source>
</evidence>
<feature type="transmembrane region" description="Helical" evidence="8">
    <location>
        <begin position="58"/>
        <end position="79"/>
    </location>
</feature>
<protein>
    <submittedName>
        <fullName evidence="11">WSC domain-containing protein</fullName>
    </submittedName>
</protein>
<organism evidence="10 11">
    <name type="scientific">Macrostomum lignano</name>
    <dbReference type="NCBI Taxonomy" id="282301"/>
    <lineage>
        <taxon>Eukaryota</taxon>
        <taxon>Metazoa</taxon>
        <taxon>Spiralia</taxon>
        <taxon>Lophotrochozoa</taxon>
        <taxon>Platyhelminthes</taxon>
        <taxon>Rhabditophora</taxon>
        <taxon>Macrostomorpha</taxon>
        <taxon>Macrostomida</taxon>
        <taxon>Macrostomidae</taxon>
        <taxon>Macrostomum</taxon>
    </lineage>
</organism>
<dbReference type="InterPro" id="IPR051836">
    <property type="entry name" value="Kremen_rcpt"/>
</dbReference>
<reference evidence="11" key="1">
    <citation type="submission" date="2016-11" db="UniProtKB">
        <authorList>
            <consortium name="WormBaseParasite"/>
        </authorList>
    </citation>
    <scope>IDENTIFICATION</scope>
</reference>